<sequence>MMKYTSLFEAGEPLIATLNDLEVIDNPFWGVKGGKTVNLTLMWFNLPEKFSSQIPKDAAEFTSEEFKNVPELLVDGTDALKYSQPQVNMMGYLGSWMVDHSWDGLKGLDGEVLFEGFAKIFGEK</sequence>
<dbReference type="AlphaFoldDB" id="A0A7S1YVW3"/>
<reference evidence="1" key="1">
    <citation type="submission" date="2021-01" db="EMBL/GenBank/DDBJ databases">
        <authorList>
            <person name="Corre E."/>
            <person name="Pelletier E."/>
            <person name="Niang G."/>
            <person name="Scheremetjew M."/>
            <person name="Finn R."/>
            <person name="Kale V."/>
            <person name="Holt S."/>
            <person name="Cochrane G."/>
            <person name="Meng A."/>
            <person name="Brown T."/>
            <person name="Cohen L."/>
        </authorList>
    </citation>
    <scope>NUCLEOTIDE SEQUENCE</scope>
    <source>
        <strain evidence="1">Pop2</strain>
    </source>
</reference>
<protein>
    <submittedName>
        <fullName evidence="1">Uncharacterized protein</fullName>
    </submittedName>
</protein>
<dbReference type="EMBL" id="HBGN01009862">
    <property type="protein sequence ID" value="CAD9321112.1"/>
    <property type="molecule type" value="Transcribed_RNA"/>
</dbReference>
<accession>A0A7S1YVW3</accession>
<name>A0A7S1YVW3_9STRA</name>
<gene>
    <name evidence="1" type="ORF">DBRI1063_LOCUS6315</name>
</gene>
<evidence type="ECO:0000313" key="1">
    <source>
        <dbReference type="EMBL" id="CAD9321112.1"/>
    </source>
</evidence>
<proteinExistence type="predicted"/>
<organism evidence="1">
    <name type="scientific">Ditylum brightwellii</name>
    <dbReference type="NCBI Taxonomy" id="49249"/>
    <lineage>
        <taxon>Eukaryota</taxon>
        <taxon>Sar</taxon>
        <taxon>Stramenopiles</taxon>
        <taxon>Ochrophyta</taxon>
        <taxon>Bacillariophyta</taxon>
        <taxon>Mediophyceae</taxon>
        <taxon>Lithodesmiophycidae</taxon>
        <taxon>Lithodesmiales</taxon>
        <taxon>Lithodesmiaceae</taxon>
        <taxon>Ditylum</taxon>
    </lineage>
</organism>